<gene>
    <name evidence="2" type="ORF">ACFO3L_06770</name>
</gene>
<dbReference type="InterPro" id="IPR000182">
    <property type="entry name" value="GNAT_dom"/>
</dbReference>
<dbReference type="InterPro" id="IPR016181">
    <property type="entry name" value="Acyl_CoA_acyltransferase"/>
</dbReference>
<dbReference type="EMBL" id="JBHSGT010000043">
    <property type="protein sequence ID" value="MFC4710319.1"/>
    <property type="molecule type" value="Genomic_DNA"/>
</dbReference>
<protein>
    <submittedName>
        <fullName evidence="2">GNAT family N-acetyltransferase</fullName>
    </submittedName>
</protein>
<dbReference type="Gene3D" id="3.40.630.30">
    <property type="match status" value="1"/>
</dbReference>
<proteinExistence type="predicted"/>
<comment type="caution">
    <text evidence="2">The sequence shown here is derived from an EMBL/GenBank/DDBJ whole genome shotgun (WGS) entry which is preliminary data.</text>
</comment>
<evidence type="ECO:0000313" key="3">
    <source>
        <dbReference type="Proteomes" id="UP001596026"/>
    </source>
</evidence>
<organism evidence="2 3">
    <name type="scientific">Enterococcus eurekensis</name>
    <dbReference type="NCBI Taxonomy" id="1159753"/>
    <lineage>
        <taxon>Bacteria</taxon>
        <taxon>Bacillati</taxon>
        <taxon>Bacillota</taxon>
        <taxon>Bacilli</taxon>
        <taxon>Lactobacillales</taxon>
        <taxon>Enterococcaceae</taxon>
        <taxon>Enterococcus</taxon>
    </lineage>
</organism>
<name>A0ABV9M5P4_9ENTE</name>
<accession>A0ABV9M5P4</accession>
<evidence type="ECO:0000313" key="2">
    <source>
        <dbReference type="EMBL" id="MFC4710319.1"/>
    </source>
</evidence>
<feature type="domain" description="N-acetyltransferase" evidence="1">
    <location>
        <begin position="2"/>
        <end position="156"/>
    </location>
</feature>
<dbReference type="Pfam" id="PF13673">
    <property type="entry name" value="Acetyltransf_10"/>
    <property type="match status" value="1"/>
</dbReference>
<dbReference type="CDD" id="cd04301">
    <property type="entry name" value="NAT_SF"/>
    <property type="match status" value="1"/>
</dbReference>
<dbReference type="Proteomes" id="UP001596026">
    <property type="component" value="Unassembled WGS sequence"/>
</dbReference>
<dbReference type="SUPFAM" id="SSF55729">
    <property type="entry name" value="Acyl-CoA N-acyltransferases (Nat)"/>
    <property type="match status" value="1"/>
</dbReference>
<dbReference type="RefSeq" id="WP_379965455.1">
    <property type="nucleotide sequence ID" value="NZ_JBHSGT010000043.1"/>
</dbReference>
<reference evidence="3" key="1">
    <citation type="journal article" date="2019" name="Int. J. Syst. Evol. Microbiol.">
        <title>The Global Catalogue of Microorganisms (GCM) 10K type strain sequencing project: providing services to taxonomists for standard genome sequencing and annotation.</title>
        <authorList>
            <consortium name="The Broad Institute Genomics Platform"/>
            <consortium name="The Broad Institute Genome Sequencing Center for Infectious Disease"/>
            <person name="Wu L."/>
            <person name="Ma J."/>
        </authorList>
    </citation>
    <scope>NUCLEOTIDE SEQUENCE [LARGE SCALE GENOMIC DNA]</scope>
    <source>
        <strain evidence="3">CGMCC 1.19061</strain>
    </source>
</reference>
<dbReference type="PROSITE" id="PS51186">
    <property type="entry name" value="GNAT"/>
    <property type="match status" value="1"/>
</dbReference>
<evidence type="ECO:0000259" key="1">
    <source>
        <dbReference type="PROSITE" id="PS51186"/>
    </source>
</evidence>
<sequence>MFKIEKVTNNDQILIVDQLVKEIWPEIYTPIIGEEQVNYMLRTYQSLENIQKEISEGDQYFILLANNQPVGYTAYRDLADEVYLSKLYLTNATRGKGYGNQVFSWYEQVAAGKKLRLNVNKFNQRAIAIYEHRGFKCVESCQNDIGSGFVMDDYVYLKDLSK</sequence>
<keyword evidence="3" id="KW-1185">Reference proteome</keyword>